<evidence type="ECO:0000256" key="2">
    <source>
        <dbReference type="ARBA" id="ARBA00007634"/>
    </source>
</evidence>
<dbReference type="HAMAP" id="MF_00500">
    <property type="entry name" value="Ribosomal_bS20"/>
    <property type="match status" value="1"/>
</dbReference>
<evidence type="ECO:0000256" key="3">
    <source>
        <dbReference type="ARBA" id="ARBA00022730"/>
    </source>
</evidence>
<evidence type="ECO:0000313" key="9">
    <source>
        <dbReference type="EMBL" id="RQD72753.1"/>
    </source>
</evidence>
<evidence type="ECO:0000256" key="8">
    <source>
        <dbReference type="HAMAP-Rule" id="MF_00500"/>
    </source>
</evidence>
<dbReference type="SUPFAM" id="SSF46992">
    <property type="entry name" value="Ribosomal protein S20"/>
    <property type="match status" value="1"/>
</dbReference>
<evidence type="ECO:0000256" key="5">
    <source>
        <dbReference type="ARBA" id="ARBA00022980"/>
    </source>
</evidence>
<evidence type="ECO:0000313" key="10">
    <source>
        <dbReference type="Proteomes" id="UP000285138"/>
    </source>
</evidence>
<dbReference type="InterPro" id="IPR002583">
    <property type="entry name" value="Ribosomal_bS20"/>
</dbReference>
<keyword evidence="4 8" id="KW-0694">RNA-binding</keyword>
<keyword evidence="6 8" id="KW-0687">Ribonucleoprotein</keyword>
<dbReference type="Proteomes" id="UP000285138">
    <property type="component" value="Unassembled WGS sequence"/>
</dbReference>
<keyword evidence="3 8" id="KW-0699">rRNA-binding</keyword>
<dbReference type="PANTHER" id="PTHR33398">
    <property type="entry name" value="30S RIBOSOMAL PROTEIN S20"/>
    <property type="match status" value="1"/>
</dbReference>
<dbReference type="GO" id="GO:0070181">
    <property type="term" value="F:small ribosomal subunit rRNA binding"/>
    <property type="evidence" value="ECO:0007669"/>
    <property type="project" value="TreeGrafter"/>
</dbReference>
<dbReference type="GO" id="GO:0015935">
    <property type="term" value="C:small ribosomal subunit"/>
    <property type="evidence" value="ECO:0007669"/>
    <property type="project" value="TreeGrafter"/>
</dbReference>
<dbReference type="GO" id="GO:0005829">
    <property type="term" value="C:cytosol"/>
    <property type="evidence" value="ECO:0007669"/>
    <property type="project" value="TreeGrafter"/>
</dbReference>
<dbReference type="InterPro" id="IPR036510">
    <property type="entry name" value="Ribosomal_bS20_sf"/>
</dbReference>
<dbReference type="Pfam" id="PF01649">
    <property type="entry name" value="Ribosomal_S20p"/>
    <property type="match status" value="1"/>
</dbReference>
<dbReference type="FunFam" id="1.20.58.110:FF:000001">
    <property type="entry name" value="30S ribosomal protein S20"/>
    <property type="match status" value="1"/>
</dbReference>
<dbReference type="GO" id="GO:0006412">
    <property type="term" value="P:translation"/>
    <property type="evidence" value="ECO:0007669"/>
    <property type="project" value="UniProtKB-UniRule"/>
</dbReference>
<proteinExistence type="inferred from homology"/>
<name>A0A424Y925_9FIRM</name>
<comment type="caution">
    <text evidence="9">The sequence shown here is derived from an EMBL/GenBank/DDBJ whole genome shotgun (WGS) entry which is preliminary data.</text>
</comment>
<sequence length="89" mass="10345">MPNTKTALKRMKTNLKREERNKAVKTRIKSSVKRFENALKADNKEEAQKFLNMAYRNIDKAVSKGILHKNNASRKKSRLSKLFNNKLAI</sequence>
<organism evidence="9 10">
    <name type="scientific">Candidatus Syntrophonatronum acetioxidans</name>
    <dbReference type="NCBI Taxonomy" id="1795816"/>
    <lineage>
        <taxon>Bacteria</taxon>
        <taxon>Bacillati</taxon>
        <taxon>Bacillota</taxon>
        <taxon>Clostridia</taxon>
        <taxon>Eubacteriales</taxon>
        <taxon>Syntrophomonadaceae</taxon>
        <taxon>Candidatus Syntrophonatronum</taxon>
    </lineage>
</organism>
<keyword evidence="5 8" id="KW-0689">Ribosomal protein</keyword>
<dbReference type="AlphaFoldDB" id="A0A424Y925"/>
<gene>
    <name evidence="8" type="primary">rpsT</name>
    <name evidence="9" type="ORF">D5R97_10480</name>
</gene>
<comment type="function">
    <text evidence="1 8">Binds directly to 16S ribosomal RNA.</text>
</comment>
<dbReference type="PANTHER" id="PTHR33398:SF1">
    <property type="entry name" value="SMALL RIBOSOMAL SUBUNIT PROTEIN BS20C"/>
    <property type="match status" value="1"/>
</dbReference>
<evidence type="ECO:0000256" key="1">
    <source>
        <dbReference type="ARBA" id="ARBA00003134"/>
    </source>
</evidence>
<protein>
    <recommendedName>
        <fullName evidence="7 8">Small ribosomal subunit protein bS20</fullName>
    </recommendedName>
</protein>
<dbReference type="NCBIfam" id="TIGR00029">
    <property type="entry name" value="S20"/>
    <property type="match status" value="1"/>
</dbReference>
<dbReference type="EMBL" id="QZAA01000298">
    <property type="protein sequence ID" value="RQD72753.1"/>
    <property type="molecule type" value="Genomic_DNA"/>
</dbReference>
<evidence type="ECO:0000256" key="4">
    <source>
        <dbReference type="ARBA" id="ARBA00022884"/>
    </source>
</evidence>
<evidence type="ECO:0000256" key="7">
    <source>
        <dbReference type="ARBA" id="ARBA00035136"/>
    </source>
</evidence>
<reference evidence="9 10" key="1">
    <citation type="submission" date="2018-08" db="EMBL/GenBank/DDBJ databases">
        <title>The metabolism and importance of syntrophic acetate oxidation coupled to methane or sulfide production in haloalkaline environments.</title>
        <authorList>
            <person name="Timmers P.H.A."/>
            <person name="Vavourakis C.D."/>
            <person name="Sorokin D.Y."/>
            <person name="Sinninghe Damste J.S."/>
            <person name="Muyzer G."/>
            <person name="Stams A.J.M."/>
            <person name="Plugge C.M."/>
        </authorList>
    </citation>
    <scope>NUCLEOTIDE SEQUENCE [LARGE SCALE GENOMIC DNA]</scope>
    <source>
        <strain evidence="9">MSAO_Bac1</strain>
    </source>
</reference>
<comment type="similarity">
    <text evidence="2 8">Belongs to the bacterial ribosomal protein bS20 family.</text>
</comment>
<dbReference type="Gene3D" id="1.20.58.110">
    <property type="entry name" value="Ribosomal protein S20"/>
    <property type="match status" value="1"/>
</dbReference>
<evidence type="ECO:0000256" key="6">
    <source>
        <dbReference type="ARBA" id="ARBA00023274"/>
    </source>
</evidence>
<accession>A0A424Y925</accession>
<dbReference type="GO" id="GO:0003735">
    <property type="term" value="F:structural constituent of ribosome"/>
    <property type="evidence" value="ECO:0007669"/>
    <property type="project" value="InterPro"/>
</dbReference>